<dbReference type="PROSITE" id="PS51084">
    <property type="entry name" value="HIT_2"/>
    <property type="match status" value="1"/>
</dbReference>
<feature type="active site" description="Tele-AMP-histidine intermediate" evidence="1">
    <location>
        <position position="93"/>
    </location>
</feature>
<accession>A0A255HCE8</accession>
<dbReference type="InterPro" id="IPR001310">
    <property type="entry name" value="Histidine_triad_HIT"/>
</dbReference>
<gene>
    <name evidence="5" type="ORF">CGZ93_05580</name>
</gene>
<sequence length="135" mass="14785">MATIFTRIINGELPGRFVYRDDQVVAFLSVAPMSLGHTLVVPVAEVDHWIDCDPELWQHLNRVALQVGRAVQPVAGTARVATLIAGFEVPHLHLHVFGADDMSGFQLSPQAAKEFSDEELDAAAARIREAIESLD</sequence>
<evidence type="ECO:0000313" key="6">
    <source>
        <dbReference type="Proteomes" id="UP000216311"/>
    </source>
</evidence>
<evidence type="ECO:0000256" key="2">
    <source>
        <dbReference type="PIRSR" id="PIRSR601310-3"/>
    </source>
</evidence>
<comment type="caution">
    <text evidence="5">The sequence shown here is derived from an EMBL/GenBank/DDBJ whole genome shotgun (WGS) entry which is preliminary data.</text>
</comment>
<keyword evidence="6" id="KW-1185">Reference proteome</keyword>
<name>A0A255HCE8_9ACTN</name>
<dbReference type="Gene3D" id="3.30.428.10">
    <property type="entry name" value="HIT-like"/>
    <property type="match status" value="1"/>
</dbReference>
<dbReference type="Proteomes" id="UP000216311">
    <property type="component" value="Unassembled WGS sequence"/>
</dbReference>
<evidence type="ECO:0000256" key="3">
    <source>
        <dbReference type="PROSITE-ProRule" id="PRU00464"/>
    </source>
</evidence>
<dbReference type="InterPro" id="IPR036265">
    <property type="entry name" value="HIT-like_sf"/>
</dbReference>
<dbReference type="OrthoDB" id="9784774at2"/>
<feature type="domain" description="HIT" evidence="4">
    <location>
        <begin position="4"/>
        <end position="107"/>
    </location>
</feature>
<dbReference type="PANTHER" id="PTHR46648:SF1">
    <property type="entry name" value="ADENOSINE 5'-MONOPHOSPHORAMIDASE HNT1"/>
    <property type="match status" value="1"/>
</dbReference>
<feature type="short sequence motif" description="Histidine triad motif" evidence="2 3">
    <location>
        <begin position="91"/>
        <end position="95"/>
    </location>
</feature>
<evidence type="ECO:0000259" key="4">
    <source>
        <dbReference type="PROSITE" id="PS51084"/>
    </source>
</evidence>
<organism evidence="5 6">
    <name type="scientific">Enemella dayhoffiae</name>
    <dbReference type="NCBI Taxonomy" id="2016507"/>
    <lineage>
        <taxon>Bacteria</taxon>
        <taxon>Bacillati</taxon>
        <taxon>Actinomycetota</taxon>
        <taxon>Actinomycetes</taxon>
        <taxon>Propionibacteriales</taxon>
        <taxon>Propionibacteriaceae</taxon>
        <taxon>Enemella</taxon>
    </lineage>
</organism>
<evidence type="ECO:0000256" key="1">
    <source>
        <dbReference type="PIRSR" id="PIRSR601310-1"/>
    </source>
</evidence>
<dbReference type="AlphaFoldDB" id="A0A255HCE8"/>
<dbReference type="SUPFAM" id="SSF54197">
    <property type="entry name" value="HIT-like"/>
    <property type="match status" value="1"/>
</dbReference>
<dbReference type="InterPro" id="IPR011146">
    <property type="entry name" value="HIT-like"/>
</dbReference>
<dbReference type="GO" id="GO:0009117">
    <property type="term" value="P:nucleotide metabolic process"/>
    <property type="evidence" value="ECO:0007669"/>
    <property type="project" value="TreeGrafter"/>
</dbReference>
<dbReference type="Pfam" id="PF01230">
    <property type="entry name" value="HIT"/>
    <property type="match status" value="1"/>
</dbReference>
<proteinExistence type="predicted"/>
<dbReference type="GO" id="GO:0003824">
    <property type="term" value="F:catalytic activity"/>
    <property type="evidence" value="ECO:0007669"/>
    <property type="project" value="InterPro"/>
</dbReference>
<dbReference type="PRINTS" id="PR00332">
    <property type="entry name" value="HISTRIAD"/>
</dbReference>
<dbReference type="RefSeq" id="WP_094363156.1">
    <property type="nucleotide sequence ID" value="NZ_NMVQ01000006.1"/>
</dbReference>
<evidence type="ECO:0000313" key="5">
    <source>
        <dbReference type="EMBL" id="OYO23974.1"/>
    </source>
</evidence>
<protein>
    <submittedName>
        <fullName evidence="5">HIT family protein</fullName>
    </submittedName>
</protein>
<dbReference type="EMBL" id="NMVQ01000006">
    <property type="protein sequence ID" value="OYO23974.1"/>
    <property type="molecule type" value="Genomic_DNA"/>
</dbReference>
<dbReference type="PANTHER" id="PTHR46648">
    <property type="entry name" value="HIT FAMILY PROTEIN 1"/>
    <property type="match status" value="1"/>
</dbReference>
<reference evidence="5 6" key="1">
    <citation type="submission" date="2017-07" db="EMBL/GenBank/DDBJ databases">
        <title>Draft whole genome sequences of clinical Proprionibacteriaceae strains.</title>
        <authorList>
            <person name="Bernier A.-M."/>
            <person name="Bernard K."/>
            <person name="Domingo M.-C."/>
        </authorList>
    </citation>
    <scope>NUCLEOTIDE SEQUENCE [LARGE SCALE GENOMIC DNA]</scope>
    <source>
        <strain evidence="5 6">NML 130396</strain>
    </source>
</reference>